<proteinExistence type="predicted"/>
<dbReference type="PROSITE" id="PS50011">
    <property type="entry name" value="PROTEIN_KINASE_DOM"/>
    <property type="match status" value="1"/>
</dbReference>
<dbReference type="STRING" id="1165094.RINTHH_20930"/>
<dbReference type="PANTHER" id="PTHR24363">
    <property type="entry name" value="SERINE/THREONINE PROTEIN KINASE"/>
    <property type="match status" value="1"/>
</dbReference>
<dbReference type="GO" id="GO:0005524">
    <property type="term" value="F:ATP binding"/>
    <property type="evidence" value="ECO:0007669"/>
    <property type="project" value="UniProtKB-UniRule"/>
</dbReference>
<dbReference type="CDD" id="cd14014">
    <property type="entry name" value="STKc_PknB_like"/>
    <property type="match status" value="1"/>
</dbReference>
<gene>
    <name evidence="12" type="ORF">RINTHH_20930</name>
</gene>
<keyword evidence="10" id="KW-0812">Transmembrane</keyword>
<dbReference type="InterPro" id="IPR017441">
    <property type="entry name" value="Protein_kinase_ATP_BS"/>
</dbReference>
<feature type="domain" description="Protein kinase" evidence="11">
    <location>
        <begin position="15"/>
        <end position="278"/>
    </location>
</feature>
<dbReference type="AlphaFoldDB" id="M1X1J8"/>
<evidence type="ECO:0000256" key="4">
    <source>
        <dbReference type="ARBA" id="ARBA00022741"/>
    </source>
</evidence>
<dbReference type="InterPro" id="IPR008266">
    <property type="entry name" value="Tyr_kinase_AS"/>
</dbReference>
<organism evidence="12 13">
    <name type="scientific">Richelia intracellularis HH01</name>
    <dbReference type="NCBI Taxonomy" id="1165094"/>
    <lineage>
        <taxon>Bacteria</taxon>
        <taxon>Bacillati</taxon>
        <taxon>Cyanobacteriota</taxon>
        <taxon>Cyanophyceae</taxon>
        <taxon>Nostocales</taxon>
        <taxon>Nostocaceae</taxon>
        <taxon>Richelia</taxon>
    </lineage>
</organism>
<name>M1X1J8_9NOST</name>
<keyword evidence="10" id="KW-0472">Membrane</keyword>
<sequence>MQSPITTGTIFQNRYRIIKTLGQGSFGRTYLIEDQRRLNELCILKELILTTISASSWQKARDLFCREAEVLHQIKHTQLPQLREQFEQDQRLFFVNEYIEGKTYRTLLDKRQANSSVFTQTEAIHLMKSLLPVLAYIHGKGIIHQDISPENIVLRDSDQLPVLIDFGLVKKLASRLQYPITTSCNAYIGKLGYSPREQIQMGKVYPSSDLYSLAMTAIVLLTGKEPPELFDEQKLTYNWQDLVTLNPKFSQLLNRMLSYHQCERYQNVVELAEIIEVVEEISIINMNISEIQSSVTNRKPNRVRLNPLARDNTVIPASLTSILNTPLILGAFGATIVVLSGLSSWALVHSIRTQKNNQPISDKPLQTSSLPSISKSFTPTPIIVKQPPIEKKFKRLIFNSSNTAKDNGSITLNQLIRYTFQGQTGQQITVMLAQESGVHFNFLAPNDQLIENTSENSSFYQGILPVDGEYKIDVTTSLQVDESDYSLYVGIEAITQPVTNDTSTDIS</sequence>
<dbReference type="PROSITE" id="PS00109">
    <property type="entry name" value="PROTEIN_KINASE_TYR"/>
    <property type="match status" value="1"/>
</dbReference>
<evidence type="ECO:0000313" key="13">
    <source>
        <dbReference type="Proteomes" id="UP000053051"/>
    </source>
</evidence>
<evidence type="ECO:0000256" key="9">
    <source>
        <dbReference type="PROSITE-ProRule" id="PRU10141"/>
    </source>
</evidence>
<dbReference type="Pfam" id="PF00069">
    <property type="entry name" value="Pkinase"/>
    <property type="match status" value="1"/>
</dbReference>
<keyword evidence="4 9" id="KW-0547">Nucleotide-binding</keyword>
<feature type="transmembrane region" description="Helical" evidence="10">
    <location>
        <begin position="327"/>
        <end position="348"/>
    </location>
</feature>
<evidence type="ECO:0000256" key="6">
    <source>
        <dbReference type="ARBA" id="ARBA00022840"/>
    </source>
</evidence>
<reference evidence="13" key="2">
    <citation type="submission" date="2016-01" db="EMBL/GenBank/DDBJ databases">
        <title>Diatom-associated endosymboitic cyanobacterium lacks core nitrogen metabolism enzymes.</title>
        <authorList>
            <person name="Hilton J.A."/>
            <person name="Foster R.A."/>
            <person name="Tripp H.J."/>
            <person name="Carter B.J."/>
            <person name="Zehr J.P."/>
            <person name="Villareal T.A."/>
        </authorList>
    </citation>
    <scope>NUCLEOTIDE SEQUENCE [LARGE SCALE GENOMIC DNA]</scope>
    <source>
        <strain evidence="13">HH01</strain>
    </source>
</reference>
<keyword evidence="13" id="KW-1185">Reference proteome</keyword>
<dbReference type="InterPro" id="IPR000719">
    <property type="entry name" value="Prot_kinase_dom"/>
</dbReference>
<dbReference type="OrthoDB" id="507628at2"/>
<evidence type="ECO:0000256" key="1">
    <source>
        <dbReference type="ARBA" id="ARBA00012513"/>
    </source>
</evidence>
<dbReference type="Gene3D" id="1.10.510.10">
    <property type="entry name" value="Transferase(Phosphotransferase) domain 1"/>
    <property type="match status" value="1"/>
</dbReference>
<reference evidence="12 13" key="1">
    <citation type="submission" date="2012-05" db="EMBL/GenBank/DDBJ databases">
        <authorList>
            <person name="Hilton J."/>
        </authorList>
    </citation>
    <scope>NUCLEOTIDE SEQUENCE [LARGE SCALE GENOMIC DNA]</scope>
    <source>
        <strain evidence="12 13">HH01</strain>
    </source>
</reference>
<evidence type="ECO:0000256" key="3">
    <source>
        <dbReference type="ARBA" id="ARBA00022679"/>
    </source>
</evidence>
<comment type="caution">
    <text evidence="12">The sequence shown here is derived from an EMBL/GenBank/DDBJ whole genome shotgun (WGS) entry which is preliminary data.</text>
</comment>
<evidence type="ECO:0000256" key="10">
    <source>
        <dbReference type="SAM" id="Phobius"/>
    </source>
</evidence>
<protein>
    <recommendedName>
        <fullName evidence="1">non-specific serine/threonine protein kinase</fullName>
        <ecNumber evidence="1">2.7.11.1</ecNumber>
    </recommendedName>
</protein>
<evidence type="ECO:0000256" key="7">
    <source>
        <dbReference type="ARBA" id="ARBA00047899"/>
    </source>
</evidence>
<dbReference type="GO" id="GO:0004674">
    <property type="term" value="F:protein serine/threonine kinase activity"/>
    <property type="evidence" value="ECO:0007669"/>
    <property type="project" value="UniProtKB-KW"/>
</dbReference>
<evidence type="ECO:0000313" key="12">
    <source>
        <dbReference type="EMBL" id="CCH68248.1"/>
    </source>
</evidence>
<evidence type="ECO:0000259" key="11">
    <source>
        <dbReference type="PROSITE" id="PS50011"/>
    </source>
</evidence>
<keyword evidence="2" id="KW-0723">Serine/threonine-protein kinase</keyword>
<dbReference type="RefSeq" id="WP_008235734.1">
    <property type="nucleotide sequence ID" value="NZ_CAIY01000085.1"/>
</dbReference>
<evidence type="ECO:0000256" key="2">
    <source>
        <dbReference type="ARBA" id="ARBA00022527"/>
    </source>
</evidence>
<dbReference type="Proteomes" id="UP000053051">
    <property type="component" value="Unassembled WGS sequence"/>
</dbReference>
<dbReference type="PROSITE" id="PS00107">
    <property type="entry name" value="PROTEIN_KINASE_ATP"/>
    <property type="match status" value="1"/>
</dbReference>
<feature type="binding site" evidence="9">
    <location>
        <position position="45"/>
    </location>
    <ligand>
        <name>ATP</name>
        <dbReference type="ChEBI" id="CHEBI:30616"/>
    </ligand>
</feature>
<comment type="catalytic activity">
    <reaction evidence="8">
        <text>L-seryl-[protein] + ATP = O-phospho-L-seryl-[protein] + ADP + H(+)</text>
        <dbReference type="Rhea" id="RHEA:17989"/>
        <dbReference type="Rhea" id="RHEA-COMP:9863"/>
        <dbReference type="Rhea" id="RHEA-COMP:11604"/>
        <dbReference type="ChEBI" id="CHEBI:15378"/>
        <dbReference type="ChEBI" id="CHEBI:29999"/>
        <dbReference type="ChEBI" id="CHEBI:30616"/>
        <dbReference type="ChEBI" id="CHEBI:83421"/>
        <dbReference type="ChEBI" id="CHEBI:456216"/>
        <dbReference type="EC" id="2.7.11.1"/>
    </reaction>
</comment>
<evidence type="ECO:0000256" key="5">
    <source>
        <dbReference type="ARBA" id="ARBA00022777"/>
    </source>
</evidence>
<keyword evidence="10" id="KW-1133">Transmembrane helix</keyword>
<dbReference type="InterPro" id="IPR011009">
    <property type="entry name" value="Kinase-like_dom_sf"/>
</dbReference>
<dbReference type="PANTHER" id="PTHR24363:SF0">
    <property type="entry name" value="SERINE_THREONINE KINASE LIKE DOMAIN CONTAINING 1"/>
    <property type="match status" value="1"/>
</dbReference>
<accession>M1X1J8</accession>
<dbReference type="EMBL" id="CAIY01000085">
    <property type="protein sequence ID" value="CCH68248.1"/>
    <property type="molecule type" value="Genomic_DNA"/>
</dbReference>
<evidence type="ECO:0000256" key="8">
    <source>
        <dbReference type="ARBA" id="ARBA00048679"/>
    </source>
</evidence>
<keyword evidence="3" id="KW-0808">Transferase</keyword>
<keyword evidence="6 9" id="KW-0067">ATP-binding</keyword>
<dbReference type="Gene3D" id="2.60.120.380">
    <property type="match status" value="1"/>
</dbReference>
<comment type="catalytic activity">
    <reaction evidence="7">
        <text>L-threonyl-[protein] + ATP = O-phospho-L-threonyl-[protein] + ADP + H(+)</text>
        <dbReference type="Rhea" id="RHEA:46608"/>
        <dbReference type="Rhea" id="RHEA-COMP:11060"/>
        <dbReference type="Rhea" id="RHEA-COMP:11605"/>
        <dbReference type="ChEBI" id="CHEBI:15378"/>
        <dbReference type="ChEBI" id="CHEBI:30013"/>
        <dbReference type="ChEBI" id="CHEBI:30616"/>
        <dbReference type="ChEBI" id="CHEBI:61977"/>
        <dbReference type="ChEBI" id="CHEBI:456216"/>
        <dbReference type="EC" id="2.7.11.1"/>
    </reaction>
</comment>
<dbReference type="SUPFAM" id="SSF56112">
    <property type="entry name" value="Protein kinase-like (PK-like)"/>
    <property type="match status" value="1"/>
</dbReference>
<keyword evidence="5 12" id="KW-0418">Kinase</keyword>
<dbReference type="EC" id="2.7.11.1" evidence="1"/>